<dbReference type="EMBL" id="JAXQNN010000001">
    <property type="protein sequence ID" value="MDZ5711487.1"/>
    <property type="molecule type" value="Genomic_DNA"/>
</dbReference>
<evidence type="ECO:0000256" key="1">
    <source>
        <dbReference type="SAM" id="MobiDB-lite"/>
    </source>
</evidence>
<evidence type="ECO:0000313" key="2">
    <source>
        <dbReference type="EMBL" id="MDZ5711487.1"/>
    </source>
</evidence>
<dbReference type="Pfam" id="PF14070">
    <property type="entry name" value="YjfB_motility"/>
    <property type="match status" value="1"/>
</dbReference>
<accession>A0ABU5KJQ0</accession>
<dbReference type="Proteomes" id="UP001292084">
    <property type="component" value="Unassembled WGS sequence"/>
</dbReference>
<reference evidence="2 3" key="1">
    <citation type="submission" date="2023-12" db="EMBL/GenBank/DDBJ databases">
        <title>Jeotgalibacillus haloalkaliphilus sp. nov., a novel salt-tolerant bacteria, isolated from the estuary of the Fenhe River into the Yellow River.</title>
        <authorList>
            <person name="Li Y."/>
        </authorList>
    </citation>
    <scope>NUCLEOTIDE SEQUENCE [LARGE SCALE GENOMIC DNA]</scope>
    <source>
        <strain evidence="2 3">HH7-29</strain>
    </source>
</reference>
<name>A0ABU5KJQ0_9BACL</name>
<organism evidence="2 3">
    <name type="scientific">Jeotgalibacillus haloalkalitolerans</name>
    <dbReference type="NCBI Taxonomy" id="3104292"/>
    <lineage>
        <taxon>Bacteria</taxon>
        <taxon>Bacillati</taxon>
        <taxon>Bacillota</taxon>
        <taxon>Bacilli</taxon>
        <taxon>Bacillales</taxon>
        <taxon>Caryophanaceae</taxon>
        <taxon>Jeotgalibacillus</taxon>
    </lineage>
</organism>
<evidence type="ECO:0000313" key="3">
    <source>
        <dbReference type="Proteomes" id="UP001292084"/>
    </source>
</evidence>
<proteinExistence type="predicted"/>
<gene>
    <name evidence="2" type="ORF">UFB30_04585</name>
</gene>
<dbReference type="RefSeq" id="WP_322420492.1">
    <property type="nucleotide sequence ID" value="NZ_JAXQNN010000001.1"/>
</dbReference>
<keyword evidence="3" id="KW-1185">Reference proteome</keyword>
<feature type="region of interest" description="Disordered" evidence="1">
    <location>
        <begin position="46"/>
        <end position="66"/>
    </location>
</feature>
<protein>
    <submittedName>
        <fullName evidence="2">YjfB family protein</fullName>
    </submittedName>
</protein>
<dbReference type="InterPro" id="IPR025906">
    <property type="entry name" value="YjfB_motility"/>
</dbReference>
<comment type="caution">
    <text evidence="2">The sequence shown here is derived from an EMBL/GenBank/DDBJ whole genome shotgun (WGS) entry which is preliminary data.</text>
</comment>
<sequence>MDIAAPSIALSTSRVQQATSFALMKETMDHTQQGANSLISMMSSESTKAVQHAAQPHLGSHVDVSG</sequence>